<dbReference type="GO" id="GO:0016740">
    <property type="term" value="F:transferase activity"/>
    <property type="evidence" value="ECO:0007669"/>
    <property type="project" value="UniProtKB-KW"/>
</dbReference>
<dbReference type="Gene3D" id="3.40.50.2000">
    <property type="entry name" value="Glycogen Phosphorylase B"/>
    <property type="match status" value="2"/>
</dbReference>
<name>A0A7V3J946_UNCC3</name>
<dbReference type="AlphaFoldDB" id="A0A7V3J946"/>
<protein>
    <submittedName>
        <fullName evidence="1">Glycosyltransferase</fullName>
    </submittedName>
</protein>
<keyword evidence="1" id="KW-0808">Transferase</keyword>
<comment type="caution">
    <text evidence="1">The sequence shown here is derived from an EMBL/GenBank/DDBJ whole genome shotgun (WGS) entry which is preliminary data.</text>
</comment>
<dbReference type="PANTHER" id="PTHR12526">
    <property type="entry name" value="GLYCOSYLTRANSFERASE"/>
    <property type="match status" value="1"/>
</dbReference>
<organism evidence="1">
    <name type="scientific">candidate division CPR3 bacterium</name>
    <dbReference type="NCBI Taxonomy" id="2268181"/>
    <lineage>
        <taxon>Bacteria</taxon>
        <taxon>Bacteria division CPR3</taxon>
    </lineage>
</organism>
<accession>A0A7V3J946</accession>
<dbReference type="PANTHER" id="PTHR12526:SF630">
    <property type="entry name" value="GLYCOSYLTRANSFERASE"/>
    <property type="match status" value="1"/>
</dbReference>
<evidence type="ECO:0000313" key="1">
    <source>
        <dbReference type="EMBL" id="HFZ08620.1"/>
    </source>
</evidence>
<proteinExistence type="predicted"/>
<dbReference type="EMBL" id="DTGG01000019">
    <property type="protein sequence ID" value="HFZ08620.1"/>
    <property type="molecule type" value="Genomic_DNA"/>
</dbReference>
<gene>
    <name evidence="1" type="ORF">ENV41_00600</name>
</gene>
<sequence length="399" mass="46368">MKKVLILSSRIPYPLIGGDRIRIYNYGKILKQRYQVDLAYINDYGTQHYKINLYEAFDNLIEFNFPSKLLVLNSIPALFTRKPVQVLGNYFSKIQRWLNEHLQKYDYLICSHIRMAEYIARLPQGIAPKTFKILEYHDAISLNYEQARFMASGFWKYWYYLEYPRVKGYESDVLDYFDVGFVCSPLDRQYILENRQRTGKPFKGLFLMPMAVDAGILRIASPVKEENWIVFLGKMDYYPNELAVEYFVREIFPGLLARDRTVKFYIIGANPTNRVKRLTNIPNVIVTGYVADPFDYVRRAKVFVSPQLIGAGMQTKVINAMALGKPVVGTTKALGAIEGENGVHFLVADDRQTFINALDLLLNSTQFRQAVGQRARELVERLYTWDRVGERLLEVFEKC</sequence>
<dbReference type="SUPFAM" id="SSF53756">
    <property type="entry name" value="UDP-Glycosyltransferase/glycogen phosphorylase"/>
    <property type="match status" value="1"/>
</dbReference>
<dbReference type="CDD" id="cd03801">
    <property type="entry name" value="GT4_PimA-like"/>
    <property type="match status" value="1"/>
</dbReference>
<dbReference type="Pfam" id="PF13692">
    <property type="entry name" value="Glyco_trans_1_4"/>
    <property type="match status" value="1"/>
</dbReference>
<reference evidence="1" key="1">
    <citation type="journal article" date="2020" name="mSystems">
        <title>Genome- and Community-Level Interaction Insights into Carbon Utilization and Element Cycling Functions of Hydrothermarchaeota in Hydrothermal Sediment.</title>
        <authorList>
            <person name="Zhou Z."/>
            <person name="Liu Y."/>
            <person name="Xu W."/>
            <person name="Pan J."/>
            <person name="Luo Z.H."/>
            <person name="Li M."/>
        </authorList>
    </citation>
    <scope>NUCLEOTIDE SEQUENCE [LARGE SCALE GENOMIC DNA]</scope>
    <source>
        <strain evidence="1">SpSt-757</strain>
    </source>
</reference>